<sequence>MAPELRVWDSELSGPAIAQQYATPDTENRDMHSPIDCSQSLITGITKKTLNQTSIHISPRIPIPTSIFLKTPALTTFLKGLSPKTRSRLCCTNPQQPSQNKEDPFLIAGWNAGSARRAMSPMTVCERTMDEDFCRGDMWEPTLEGEDMGEWGTGVGNGGEELEGHNNWDRDGDGEAGMESLDREHVSEAKPLEAKTMTLT</sequence>
<protein>
    <submittedName>
        <fullName evidence="1">Uncharacterized protein</fullName>
    </submittedName>
</protein>
<dbReference type="EMBL" id="MU003500">
    <property type="protein sequence ID" value="KAF2473478.1"/>
    <property type="molecule type" value="Genomic_DNA"/>
</dbReference>
<evidence type="ECO:0000313" key="2">
    <source>
        <dbReference type="Proteomes" id="UP000799755"/>
    </source>
</evidence>
<accession>A0ACB6R2H2</accession>
<gene>
    <name evidence="1" type="ORF">BDR25DRAFT_312534</name>
</gene>
<keyword evidence="2" id="KW-1185">Reference proteome</keyword>
<comment type="caution">
    <text evidence="1">The sequence shown here is derived from an EMBL/GenBank/DDBJ whole genome shotgun (WGS) entry which is preliminary data.</text>
</comment>
<evidence type="ECO:0000313" key="1">
    <source>
        <dbReference type="EMBL" id="KAF2473478.1"/>
    </source>
</evidence>
<organism evidence="1 2">
    <name type="scientific">Lindgomyces ingoldianus</name>
    <dbReference type="NCBI Taxonomy" id="673940"/>
    <lineage>
        <taxon>Eukaryota</taxon>
        <taxon>Fungi</taxon>
        <taxon>Dikarya</taxon>
        <taxon>Ascomycota</taxon>
        <taxon>Pezizomycotina</taxon>
        <taxon>Dothideomycetes</taxon>
        <taxon>Pleosporomycetidae</taxon>
        <taxon>Pleosporales</taxon>
        <taxon>Lindgomycetaceae</taxon>
        <taxon>Lindgomyces</taxon>
    </lineage>
</organism>
<proteinExistence type="predicted"/>
<reference evidence="1" key="1">
    <citation type="journal article" date="2020" name="Stud. Mycol.">
        <title>101 Dothideomycetes genomes: a test case for predicting lifestyles and emergence of pathogens.</title>
        <authorList>
            <person name="Haridas S."/>
            <person name="Albert R."/>
            <person name="Binder M."/>
            <person name="Bloem J."/>
            <person name="Labutti K."/>
            <person name="Salamov A."/>
            <person name="Andreopoulos B."/>
            <person name="Baker S."/>
            <person name="Barry K."/>
            <person name="Bills G."/>
            <person name="Bluhm B."/>
            <person name="Cannon C."/>
            <person name="Castanera R."/>
            <person name="Culley D."/>
            <person name="Daum C."/>
            <person name="Ezra D."/>
            <person name="Gonzalez J."/>
            <person name="Henrissat B."/>
            <person name="Kuo A."/>
            <person name="Liang C."/>
            <person name="Lipzen A."/>
            <person name="Lutzoni F."/>
            <person name="Magnuson J."/>
            <person name="Mondo S."/>
            <person name="Nolan M."/>
            <person name="Ohm R."/>
            <person name="Pangilinan J."/>
            <person name="Park H.-J."/>
            <person name="Ramirez L."/>
            <person name="Alfaro M."/>
            <person name="Sun H."/>
            <person name="Tritt A."/>
            <person name="Yoshinaga Y."/>
            <person name="Zwiers L.-H."/>
            <person name="Turgeon B."/>
            <person name="Goodwin S."/>
            <person name="Spatafora J."/>
            <person name="Crous P."/>
            <person name="Grigoriev I."/>
        </authorList>
    </citation>
    <scope>NUCLEOTIDE SEQUENCE</scope>
    <source>
        <strain evidence="1">ATCC 200398</strain>
    </source>
</reference>
<name>A0ACB6R2H2_9PLEO</name>
<dbReference type="Proteomes" id="UP000799755">
    <property type="component" value="Unassembled WGS sequence"/>
</dbReference>